<feature type="binding site" evidence="4">
    <location>
        <position position="303"/>
    </location>
    <ligand>
        <name>S-adenosyl-L-methionine</name>
        <dbReference type="ChEBI" id="CHEBI:59789"/>
    </ligand>
</feature>
<dbReference type="InterPro" id="IPR012340">
    <property type="entry name" value="NA-bd_OB-fold"/>
</dbReference>
<dbReference type="InterPro" id="IPR030390">
    <property type="entry name" value="MeTrfase_TrmA_AS"/>
</dbReference>
<organism evidence="7 8">
    <name type="scientific">Fusibacter paucivorans</name>
    <dbReference type="NCBI Taxonomy" id="76009"/>
    <lineage>
        <taxon>Bacteria</taxon>
        <taxon>Bacillati</taxon>
        <taxon>Bacillota</taxon>
        <taxon>Clostridia</taxon>
        <taxon>Eubacteriales</taxon>
        <taxon>Eubacteriales Family XII. Incertae Sedis</taxon>
        <taxon>Fusibacter</taxon>
    </lineage>
</organism>
<dbReference type="Gene3D" id="2.40.50.140">
    <property type="entry name" value="Nucleic acid-binding proteins"/>
    <property type="match status" value="1"/>
</dbReference>
<feature type="domain" description="TRAM" evidence="6">
    <location>
        <begin position="20"/>
        <end position="79"/>
    </location>
</feature>
<dbReference type="InterPro" id="IPR029063">
    <property type="entry name" value="SAM-dependent_MTases_sf"/>
</dbReference>
<keyword evidence="3 4" id="KW-0949">S-adenosyl-L-methionine</keyword>
<dbReference type="RefSeq" id="WP_213236920.1">
    <property type="nucleotide sequence ID" value="NZ_JAHBCL010000016.1"/>
</dbReference>
<dbReference type="PANTHER" id="PTHR11061:SF30">
    <property type="entry name" value="TRNA (URACIL(54)-C(5))-METHYLTRANSFERASE"/>
    <property type="match status" value="1"/>
</dbReference>
<evidence type="ECO:0000256" key="5">
    <source>
        <dbReference type="PROSITE-ProRule" id="PRU10015"/>
    </source>
</evidence>
<dbReference type="Proteomes" id="UP000746471">
    <property type="component" value="Unassembled WGS sequence"/>
</dbReference>
<keyword evidence="2 4" id="KW-0808">Transferase</keyword>
<evidence type="ECO:0000256" key="4">
    <source>
        <dbReference type="PROSITE-ProRule" id="PRU01024"/>
    </source>
</evidence>
<dbReference type="PROSITE" id="PS01230">
    <property type="entry name" value="TRMA_1"/>
    <property type="match status" value="1"/>
</dbReference>
<dbReference type="PROSITE" id="PS01231">
    <property type="entry name" value="TRMA_2"/>
    <property type="match status" value="1"/>
</dbReference>
<dbReference type="PANTHER" id="PTHR11061">
    <property type="entry name" value="RNA M5U METHYLTRANSFERASE"/>
    <property type="match status" value="1"/>
</dbReference>
<dbReference type="GO" id="GO:0032259">
    <property type="term" value="P:methylation"/>
    <property type="evidence" value="ECO:0007669"/>
    <property type="project" value="UniProtKB-KW"/>
</dbReference>
<accession>A0ABS5PSL4</accession>
<dbReference type="InterPro" id="IPR030391">
    <property type="entry name" value="MeTrfase_TrmA_CS"/>
</dbReference>
<name>A0ABS5PSL4_9FIRM</name>
<evidence type="ECO:0000256" key="3">
    <source>
        <dbReference type="ARBA" id="ARBA00022691"/>
    </source>
</evidence>
<evidence type="ECO:0000259" key="6">
    <source>
        <dbReference type="PROSITE" id="PS50926"/>
    </source>
</evidence>
<dbReference type="PROSITE" id="PS50926">
    <property type="entry name" value="TRAM"/>
    <property type="match status" value="1"/>
</dbReference>
<keyword evidence="8" id="KW-1185">Reference proteome</keyword>
<dbReference type="NCBIfam" id="TIGR00479">
    <property type="entry name" value="rumA"/>
    <property type="match status" value="1"/>
</dbReference>
<evidence type="ECO:0000313" key="8">
    <source>
        <dbReference type="Proteomes" id="UP000746471"/>
    </source>
</evidence>
<feature type="binding site" evidence="4">
    <location>
        <position position="466"/>
    </location>
    <ligand>
        <name>S-adenosyl-L-methionine</name>
        <dbReference type="ChEBI" id="CHEBI:59789"/>
    </ligand>
</feature>
<evidence type="ECO:0000256" key="2">
    <source>
        <dbReference type="ARBA" id="ARBA00022679"/>
    </source>
</evidence>
<dbReference type="Pfam" id="PF01938">
    <property type="entry name" value="TRAM"/>
    <property type="match status" value="1"/>
</dbReference>
<reference evidence="7 8" key="1">
    <citation type="submission" date="2021-05" db="EMBL/GenBank/DDBJ databases">
        <title>Fusibacter ferrireducens sp. nov., an anaerobic, sulfur- and Fe-reducing bacterium isolated from the mangrove sediment.</title>
        <authorList>
            <person name="Qiu D."/>
        </authorList>
    </citation>
    <scope>NUCLEOTIDE SEQUENCE [LARGE SCALE GENOMIC DNA]</scope>
    <source>
        <strain evidence="7 8">DSM 12116</strain>
    </source>
</reference>
<feature type="active site" description="Nucleophile" evidence="4">
    <location>
        <position position="493"/>
    </location>
</feature>
<feature type="active site" evidence="5">
    <location>
        <position position="493"/>
    </location>
</feature>
<dbReference type="Gene3D" id="2.40.50.1070">
    <property type="match status" value="1"/>
</dbReference>
<keyword evidence="1 4" id="KW-0489">Methyltransferase</keyword>
<dbReference type="Pfam" id="PF05958">
    <property type="entry name" value="tRNA_U5-meth_tr"/>
    <property type="match status" value="1"/>
</dbReference>
<dbReference type="InterPro" id="IPR002792">
    <property type="entry name" value="TRAM_dom"/>
</dbReference>
<dbReference type="EMBL" id="JAHBCL010000016">
    <property type="protein sequence ID" value="MBS7527057.1"/>
    <property type="molecule type" value="Genomic_DNA"/>
</dbReference>
<feature type="binding site" evidence="4">
    <location>
        <position position="418"/>
    </location>
    <ligand>
        <name>S-adenosyl-L-methionine</name>
        <dbReference type="ChEBI" id="CHEBI:59789"/>
    </ligand>
</feature>
<comment type="similarity">
    <text evidence="4">Belongs to the class I-like SAM-binding methyltransferase superfamily. RNA M5U methyltransferase family.</text>
</comment>
<sequence length="542" mass="60230">MKSKSSKKRSKKELKSSEAKVLDDKILYPITIEDITEEGEGIGHIDGMTVFVHNALPGDHLLTKLIKVKKRYAIGIIHQMLERSENRITAPCPYARQCGGCQLQEYDYAAQLAFKENHLIETLKRIGGIETYQYDGFIGMASPEHYRNKGIYQMALVKSSGAVGFYRKRSHDIVDVKQCMLQTQSTNDLIYLLRGWIERSGIAIYNEKTAEGILRRVMVRDTQKGDAMMVVFVVTKRDKTVDRLLAAVKAELPPTLKSVYLNYNADLGNTALSYDYEHVYGDPEIIDTIGTASFKISPQSFFQINRVQTERLYDVVVRYASDIFGEKQAIEVAQNFEQMQPAAKQPCDETIVNTVNTGAETCDAAAGDIENAKNIEDGDNGDNALEGLTVLDLYCGIGSIGIYLAKHNPRIARIIGVEVVSNAIEDARVNAAFNGLENTEYHVGKAEAVMPMLKERGITTDLVILDPPRKGCDEALLSTLVAMAVQNIIYVSCKPSTLARDLKYLTENGFIVQKVTGVDMFPWTGHVEAIILMTRSGSGEKK</sequence>
<dbReference type="SUPFAM" id="SSF53335">
    <property type="entry name" value="S-adenosyl-L-methionine-dependent methyltransferases"/>
    <property type="match status" value="1"/>
</dbReference>
<dbReference type="Gene3D" id="3.40.50.150">
    <property type="entry name" value="Vaccinia Virus protein VP39"/>
    <property type="match status" value="1"/>
</dbReference>
<dbReference type="PROSITE" id="PS51687">
    <property type="entry name" value="SAM_MT_RNA_M5U"/>
    <property type="match status" value="1"/>
</dbReference>
<evidence type="ECO:0000313" key="7">
    <source>
        <dbReference type="EMBL" id="MBS7527057.1"/>
    </source>
</evidence>
<comment type="caution">
    <text evidence="7">The sequence shown here is derived from an EMBL/GenBank/DDBJ whole genome shotgun (WGS) entry which is preliminary data.</text>
</comment>
<dbReference type="EC" id="2.1.1.190" evidence="7"/>
<dbReference type="SUPFAM" id="SSF50249">
    <property type="entry name" value="Nucleic acid-binding proteins"/>
    <property type="match status" value="1"/>
</dbReference>
<proteinExistence type="inferred from homology"/>
<dbReference type="CDD" id="cd02440">
    <property type="entry name" value="AdoMet_MTases"/>
    <property type="match status" value="1"/>
</dbReference>
<dbReference type="InterPro" id="IPR010280">
    <property type="entry name" value="U5_MeTrfase_fam"/>
</dbReference>
<dbReference type="GO" id="GO:0008168">
    <property type="term" value="F:methyltransferase activity"/>
    <property type="evidence" value="ECO:0007669"/>
    <property type="project" value="UniProtKB-KW"/>
</dbReference>
<evidence type="ECO:0000256" key="1">
    <source>
        <dbReference type="ARBA" id="ARBA00022603"/>
    </source>
</evidence>
<gene>
    <name evidence="7" type="primary">rlmD</name>
    <name evidence="7" type="ORF">KHM83_10225</name>
</gene>
<protein>
    <submittedName>
        <fullName evidence="7">23S rRNA (Uracil(1939)-C(5))-methyltransferase RlmD</fullName>
        <ecNumber evidence="7">2.1.1.190</ecNumber>
    </submittedName>
</protein>
<feature type="binding site" evidence="4">
    <location>
        <position position="394"/>
    </location>
    <ligand>
        <name>S-adenosyl-L-methionine</name>
        <dbReference type="ChEBI" id="CHEBI:59789"/>
    </ligand>
</feature>